<reference evidence="2 3" key="1">
    <citation type="submission" date="2019-10" db="EMBL/GenBank/DDBJ databases">
        <title>Whole-genome sequence of the extremophile Heliorestis acidaminivorans DSM 24790.</title>
        <authorList>
            <person name="Kyndt J.A."/>
            <person name="Meyer T.E."/>
        </authorList>
    </citation>
    <scope>NUCLEOTIDE SEQUENCE [LARGE SCALE GENOMIC DNA]</scope>
    <source>
        <strain evidence="2 3">DSM 24790</strain>
    </source>
</reference>
<comment type="caution">
    <text evidence="2">The sequence shown here is derived from an EMBL/GenBank/DDBJ whole genome shotgun (WGS) entry which is preliminary data.</text>
</comment>
<keyword evidence="1" id="KW-0812">Transmembrane</keyword>
<feature type="transmembrane region" description="Helical" evidence="1">
    <location>
        <begin position="80"/>
        <end position="98"/>
    </location>
</feature>
<feature type="transmembrane region" description="Helical" evidence="1">
    <location>
        <begin position="110"/>
        <end position="130"/>
    </location>
</feature>
<evidence type="ECO:0000313" key="3">
    <source>
        <dbReference type="Proteomes" id="UP000468766"/>
    </source>
</evidence>
<sequence length="143" mass="15349">MMEGGRSYIMKTIVHGKALLIGLLTSTVVFTALLILTALALFFLSGPVYYLSFWTPVVIAVTAFVGAYKAAQKAQFLGWLHGLLVALMLLGTAYLFLFSAETSFLSLSSLLVELVLLFIASILGGMAGVFDESEGMKKRSSVA</sequence>
<evidence type="ECO:0000256" key="1">
    <source>
        <dbReference type="SAM" id="Phobius"/>
    </source>
</evidence>
<accession>A0A6I0ETG7</accession>
<keyword evidence="3" id="KW-1185">Reference proteome</keyword>
<dbReference type="EMBL" id="WBXO01000006">
    <property type="protein sequence ID" value="KAB2952358.1"/>
    <property type="molecule type" value="Genomic_DNA"/>
</dbReference>
<gene>
    <name evidence="2" type="ORF">F9B85_09385</name>
</gene>
<dbReference type="Pfam" id="PF12670">
    <property type="entry name" value="DUF3792"/>
    <property type="match status" value="1"/>
</dbReference>
<keyword evidence="1" id="KW-0472">Membrane</keyword>
<protein>
    <submittedName>
        <fullName evidence="2">TIGR04086 family membrane protein</fullName>
    </submittedName>
</protein>
<dbReference type="InterPro" id="IPR023804">
    <property type="entry name" value="DUF3792_TM"/>
</dbReference>
<feature type="transmembrane region" description="Helical" evidence="1">
    <location>
        <begin position="49"/>
        <end position="68"/>
    </location>
</feature>
<dbReference type="AlphaFoldDB" id="A0A6I0ETG7"/>
<keyword evidence="1" id="KW-1133">Transmembrane helix</keyword>
<dbReference type="Proteomes" id="UP000468766">
    <property type="component" value="Unassembled WGS sequence"/>
</dbReference>
<feature type="transmembrane region" description="Helical" evidence="1">
    <location>
        <begin position="20"/>
        <end position="43"/>
    </location>
</feature>
<evidence type="ECO:0000313" key="2">
    <source>
        <dbReference type="EMBL" id="KAB2952358.1"/>
    </source>
</evidence>
<dbReference type="OrthoDB" id="9993776at2"/>
<organism evidence="2 3">
    <name type="scientific">Heliorestis acidaminivorans</name>
    <dbReference type="NCBI Taxonomy" id="553427"/>
    <lineage>
        <taxon>Bacteria</taxon>
        <taxon>Bacillati</taxon>
        <taxon>Bacillota</taxon>
        <taxon>Clostridia</taxon>
        <taxon>Eubacteriales</taxon>
        <taxon>Heliobacteriaceae</taxon>
        <taxon>Heliorestis</taxon>
    </lineage>
</organism>
<name>A0A6I0ETG7_9FIRM</name>
<dbReference type="NCBIfam" id="TIGR04086">
    <property type="entry name" value="TIGR04086_membr"/>
    <property type="match status" value="1"/>
</dbReference>
<proteinExistence type="predicted"/>